<proteinExistence type="predicted"/>
<dbReference type="Proteomes" id="UP001178507">
    <property type="component" value="Unassembled WGS sequence"/>
</dbReference>
<evidence type="ECO:0000313" key="1">
    <source>
        <dbReference type="EMBL" id="CAJ1382363.1"/>
    </source>
</evidence>
<evidence type="ECO:0000313" key="2">
    <source>
        <dbReference type="Proteomes" id="UP001178507"/>
    </source>
</evidence>
<name>A0AA36I757_9DINO</name>
<keyword evidence="2" id="KW-1185">Reference proteome</keyword>
<accession>A0AA36I757</accession>
<sequence length="280" mass="31626">MTKPEKIANTPAPQTEKAFRRFAAEKLAGKLEGEADVDLLWEAVSTALAEAALASEQHSKAEGQLKALTAVATAELDQIPVLEDKALAAPDPSRRTRWRSWKFVAQEILWCQDPGQVWPWKALRAKMLAYYQEYLTAKGEADDRPNKQLFREMRESLPSEWFRQSASEQLEVFLAPSEHQQAARHLWKANRDDGLRPFQRRVVPWALVKAAVKGDVDEELGVQMTQSQEAVPKPKTKKRTDRHLRKGLILVLAGGRGTGQRGILDMWSDWQLAVAWDLGP</sequence>
<dbReference type="AlphaFoldDB" id="A0AA36I757"/>
<protein>
    <submittedName>
        <fullName evidence="1">Uncharacterized protein</fullName>
    </submittedName>
</protein>
<dbReference type="EMBL" id="CAUJNA010000892">
    <property type="protein sequence ID" value="CAJ1382363.1"/>
    <property type="molecule type" value="Genomic_DNA"/>
</dbReference>
<reference evidence="1" key="1">
    <citation type="submission" date="2023-08" db="EMBL/GenBank/DDBJ databases">
        <authorList>
            <person name="Chen Y."/>
            <person name="Shah S."/>
            <person name="Dougan E. K."/>
            <person name="Thang M."/>
            <person name="Chan C."/>
        </authorList>
    </citation>
    <scope>NUCLEOTIDE SEQUENCE</scope>
</reference>
<organism evidence="1 2">
    <name type="scientific">Effrenium voratum</name>
    <dbReference type="NCBI Taxonomy" id="2562239"/>
    <lineage>
        <taxon>Eukaryota</taxon>
        <taxon>Sar</taxon>
        <taxon>Alveolata</taxon>
        <taxon>Dinophyceae</taxon>
        <taxon>Suessiales</taxon>
        <taxon>Symbiodiniaceae</taxon>
        <taxon>Effrenium</taxon>
    </lineage>
</organism>
<gene>
    <name evidence="1" type="ORF">EVOR1521_LOCUS9748</name>
</gene>
<comment type="caution">
    <text evidence="1">The sequence shown here is derived from an EMBL/GenBank/DDBJ whole genome shotgun (WGS) entry which is preliminary data.</text>
</comment>